<dbReference type="AlphaFoldDB" id="A0A4Y2CX43"/>
<proteinExistence type="predicted"/>
<keyword evidence="2" id="KW-1185">Reference proteome</keyword>
<dbReference type="Proteomes" id="UP000499080">
    <property type="component" value="Unassembled WGS sequence"/>
</dbReference>
<gene>
    <name evidence="1" type="ORF">AVEN_229067_1</name>
</gene>
<dbReference type="EMBL" id="BGPR01000263">
    <property type="protein sequence ID" value="GBM09042.1"/>
    <property type="molecule type" value="Genomic_DNA"/>
</dbReference>
<comment type="caution">
    <text evidence="1">The sequence shown here is derived from an EMBL/GenBank/DDBJ whole genome shotgun (WGS) entry which is preliminary data.</text>
</comment>
<evidence type="ECO:0000313" key="1">
    <source>
        <dbReference type="EMBL" id="GBM09042.1"/>
    </source>
</evidence>
<reference evidence="1 2" key="1">
    <citation type="journal article" date="2019" name="Sci. Rep.">
        <title>Orb-weaving spider Araneus ventricosus genome elucidates the spidroin gene catalogue.</title>
        <authorList>
            <person name="Kono N."/>
            <person name="Nakamura H."/>
            <person name="Ohtoshi R."/>
            <person name="Moran D.A.P."/>
            <person name="Shinohara A."/>
            <person name="Yoshida Y."/>
            <person name="Fujiwara M."/>
            <person name="Mori M."/>
            <person name="Tomita M."/>
            <person name="Arakawa K."/>
        </authorList>
    </citation>
    <scope>NUCLEOTIDE SEQUENCE [LARGE SCALE GENOMIC DNA]</scope>
</reference>
<evidence type="ECO:0000313" key="2">
    <source>
        <dbReference type="Proteomes" id="UP000499080"/>
    </source>
</evidence>
<protein>
    <submittedName>
        <fullName evidence="1">Uncharacterized protein</fullName>
    </submittedName>
</protein>
<sequence length="103" mass="12372">MHHTSVLCILKEFLGMRKMPRRWMPHLLTEMQRGFEFKDEAITSRHSLPNCTRHSQRDRPLYPNHQQNWHCFKYYTASTSLATVVHNSSDCMKNYKCFKQVPM</sequence>
<name>A0A4Y2CX43_ARAVE</name>
<accession>A0A4Y2CX43</accession>
<organism evidence="1 2">
    <name type="scientific">Araneus ventricosus</name>
    <name type="common">Orbweaver spider</name>
    <name type="synonym">Epeira ventricosa</name>
    <dbReference type="NCBI Taxonomy" id="182803"/>
    <lineage>
        <taxon>Eukaryota</taxon>
        <taxon>Metazoa</taxon>
        <taxon>Ecdysozoa</taxon>
        <taxon>Arthropoda</taxon>
        <taxon>Chelicerata</taxon>
        <taxon>Arachnida</taxon>
        <taxon>Araneae</taxon>
        <taxon>Araneomorphae</taxon>
        <taxon>Entelegynae</taxon>
        <taxon>Araneoidea</taxon>
        <taxon>Araneidae</taxon>
        <taxon>Araneus</taxon>
    </lineage>
</organism>